<name>A0A0D2GJ43_9BACT</name>
<accession>A0A0D2GJ43</accession>
<dbReference type="STRING" id="1429043.X474_06690"/>
<comment type="caution">
    <text evidence="1">The sequence shown here is derived from an EMBL/GenBank/DDBJ whole genome shotgun (WGS) entry which is preliminary data.</text>
</comment>
<dbReference type="AlphaFoldDB" id="A0A0D2GJ43"/>
<proteinExistence type="predicted"/>
<evidence type="ECO:0000313" key="1">
    <source>
        <dbReference type="EMBL" id="KIX14827.1"/>
    </source>
</evidence>
<gene>
    <name evidence="1" type="ORF">X474_06690</name>
</gene>
<protein>
    <submittedName>
        <fullName evidence="1">Uncharacterized protein</fullName>
    </submittedName>
</protein>
<reference evidence="1 2" key="1">
    <citation type="submission" date="2013-11" db="EMBL/GenBank/DDBJ databases">
        <title>Metagenomic analysis of a methanogenic consortium involved in long chain n-alkane degradation.</title>
        <authorList>
            <person name="Davidova I.A."/>
            <person name="Callaghan A.V."/>
            <person name="Wawrik B."/>
            <person name="Pruitt S."/>
            <person name="Marks C."/>
            <person name="Duncan K.E."/>
            <person name="Suflita J.M."/>
        </authorList>
    </citation>
    <scope>NUCLEOTIDE SEQUENCE [LARGE SCALE GENOMIC DNA]</scope>
    <source>
        <strain evidence="1 2">SPR</strain>
    </source>
</reference>
<sequence length="38" mass="4239">MAPGRVLFQLVLYFQDVDEALAVPVGLDALASWQRFSD</sequence>
<dbReference type="EMBL" id="AZAC01000008">
    <property type="protein sequence ID" value="KIX14827.1"/>
    <property type="molecule type" value="Genomic_DNA"/>
</dbReference>
<organism evidence="1 2">
    <name type="scientific">Dethiosulfatarculus sandiegensis</name>
    <dbReference type="NCBI Taxonomy" id="1429043"/>
    <lineage>
        <taxon>Bacteria</taxon>
        <taxon>Pseudomonadati</taxon>
        <taxon>Thermodesulfobacteriota</taxon>
        <taxon>Desulfarculia</taxon>
        <taxon>Desulfarculales</taxon>
        <taxon>Desulfarculaceae</taxon>
        <taxon>Dethiosulfatarculus</taxon>
    </lineage>
</organism>
<keyword evidence="2" id="KW-1185">Reference proteome</keyword>
<dbReference type="Proteomes" id="UP000032233">
    <property type="component" value="Unassembled WGS sequence"/>
</dbReference>
<dbReference type="InParanoid" id="A0A0D2GJ43"/>
<evidence type="ECO:0000313" key="2">
    <source>
        <dbReference type="Proteomes" id="UP000032233"/>
    </source>
</evidence>